<dbReference type="Proteomes" id="UP000292120">
    <property type="component" value="Unassembled WGS sequence"/>
</dbReference>
<protein>
    <submittedName>
        <fullName evidence="6">MFS transporter</fullName>
    </submittedName>
</protein>
<accession>A0A4Q9H335</accession>
<feature type="transmembrane region" description="Helical" evidence="4">
    <location>
        <begin position="306"/>
        <end position="324"/>
    </location>
</feature>
<evidence type="ECO:0000313" key="7">
    <source>
        <dbReference type="Proteomes" id="UP000292120"/>
    </source>
</evidence>
<feature type="domain" description="Major facilitator superfamily (MFS) profile" evidence="5">
    <location>
        <begin position="12"/>
        <end position="421"/>
    </location>
</feature>
<evidence type="ECO:0000313" key="6">
    <source>
        <dbReference type="EMBL" id="TBO34542.1"/>
    </source>
</evidence>
<feature type="transmembrane region" description="Helical" evidence="4">
    <location>
        <begin position="172"/>
        <end position="190"/>
    </location>
</feature>
<dbReference type="SUPFAM" id="SSF103473">
    <property type="entry name" value="MFS general substrate transporter"/>
    <property type="match status" value="1"/>
</dbReference>
<evidence type="ECO:0000256" key="1">
    <source>
        <dbReference type="ARBA" id="ARBA00022692"/>
    </source>
</evidence>
<feature type="transmembrane region" description="Helical" evidence="4">
    <location>
        <begin position="105"/>
        <end position="129"/>
    </location>
</feature>
<dbReference type="InterPro" id="IPR011701">
    <property type="entry name" value="MFS"/>
</dbReference>
<dbReference type="PROSITE" id="PS50850">
    <property type="entry name" value="MFS"/>
    <property type="match status" value="1"/>
</dbReference>
<feature type="transmembrane region" description="Helical" evidence="4">
    <location>
        <begin position="330"/>
        <end position="347"/>
    </location>
</feature>
<dbReference type="RefSeq" id="WP_130966485.1">
    <property type="nucleotide sequence ID" value="NZ_SIXI01000001.1"/>
</dbReference>
<dbReference type="InterPro" id="IPR050327">
    <property type="entry name" value="Proton-linked_MCT"/>
</dbReference>
<name>A0A4Q9H335_9BURK</name>
<dbReference type="OrthoDB" id="146345at2"/>
<dbReference type="CDD" id="cd17355">
    <property type="entry name" value="MFS_YcxA_like"/>
    <property type="match status" value="1"/>
</dbReference>
<feature type="transmembrane region" description="Helical" evidence="4">
    <location>
        <begin position="53"/>
        <end position="73"/>
    </location>
</feature>
<dbReference type="InterPro" id="IPR020846">
    <property type="entry name" value="MFS_dom"/>
</dbReference>
<keyword evidence="2 4" id="KW-1133">Transmembrane helix</keyword>
<gene>
    <name evidence="6" type="ORF">EYS42_00305</name>
</gene>
<evidence type="ECO:0000259" key="5">
    <source>
        <dbReference type="PROSITE" id="PS50850"/>
    </source>
</evidence>
<keyword evidence="3 4" id="KW-0472">Membrane</keyword>
<keyword evidence="7" id="KW-1185">Reference proteome</keyword>
<dbReference type="Gene3D" id="1.20.1250.20">
    <property type="entry name" value="MFS general substrate transporter like domains"/>
    <property type="match status" value="1"/>
</dbReference>
<feature type="transmembrane region" description="Helical" evidence="4">
    <location>
        <begin position="359"/>
        <end position="378"/>
    </location>
</feature>
<feature type="transmembrane region" description="Helical" evidence="4">
    <location>
        <begin position="141"/>
        <end position="166"/>
    </location>
</feature>
<feature type="transmembrane region" description="Helical" evidence="4">
    <location>
        <begin position="398"/>
        <end position="417"/>
    </location>
</feature>
<evidence type="ECO:0000256" key="3">
    <source>
        <dbReference type="ARBA" id="ARBA00023136"/>
    </source>
</evidence>
<feature type="transmembrane region" description="Helical" evidence="4">
    <location>
        <begin position="276"/>
        <end position="299"/>
    </location>
</feature>
<organism evidence="6 7">
    <name type="scientific">Aquabacterium lacunae</name>
    <dbReference type="NCBI Taxonomy" id="2528630"/>
    <lineage>
        <taxon>Bacteria</taxon>
        <taxon>Pseudomonadati</taxon>
        <taxon>Pseudomonadota</taxon>
        <taxon>Betaproteobacteria</taxon>
        <taxon>Burkholderiales</taxon>
        <taxon>Aquabacterium</taxon>
    </lineage>
</organism>
<dbReference type="EMBL" id="SIXI01000001">
    <property type="protein sequence ID" value="TBO34542.1"/>
    <property type="molecule type" value="Genomic_DNA"/>
</dbReference>
<feature type="transmembrane region" description="Helical" evidence="4">
    <location>
        <begin position="12"/>
        <end position="33"/>
    </location>
</feature>
<dbReference type="PANTHER" id="PTHR11360:SF284">
    <property type="entry name" value="EG:103B4.3 PROTEIN-RELATED"/>
    <property type="match status" value="1"/>
</dbReference>
<evidence type="ECO:0000256" key="4">
    <source>
        <dbReference type="SAM" id="Phobius"/>
    </source>
</evidence>
<dbReference type="InterPro" id="IPR036259">
    <property type="entry name" value="MFS_trans_sf"/>
</dbReference>
<keyword evidence="1 4" id="KW-0812">Transmembrane</keyword>
<dbReference type="AlphaFoldDB" id="A0A4Q9H335"/>
<sequence length="430" mass="46011">MNPGPRNASLSIFQLLACGALIVTLSMGIRHGFGLWLQPICLERGWSRETYSLAMAVQNLMWGVAGPLVGWWADRQGATRPVLLGALLYPLGLLGMSLASTTWQLMATTGVLIGVAQACSTYAVVYGAIGRHVPAEQRSWAMGITAAAGSFGQFLMVPVSSTLIGWQGWQGALWSLALVALSLAPLAWLLRHDRPATGHGVAPALTATHQTDRRTGAHPNRGPNGEPLHAGLALREAFSHPSYLLLTAGYFVCGFQLAFIGVHLPSYLKDHALPPGVATTGLALIGLFNIFGSYFVGWLGQRVRKAWILAGIYALRGVVMLAFISQPPTALSVGLFAACMGFLWLSTVPPTNAIVAQMLGVRFLSMLGALVFLSHQMGSFLGVWTAGKLYDHTGSYQVVWWAAIALSFGAALLNLPVRETETPRSRLQAV</sequence>
<feature type="transmembrane region" description="Helical" evidence="4">
    <location>
        <begin position="82"/>
        <end position="99"/>
    </location>
</feature>
<proteinExistence type="predicted"/>
<comment type="caution">
    <text evidence="6">The sequence shown here is derived from an EMBL/GenBank/DDBJ whole genome shotgun (WGS) entry which is preliminary data.</text>
</comment>
<dbReference type="PANTHER" id="PTHR11360">
    <property type="entry name" value="MONOCARBOXYLATE TRANSPORTER"/>
    <property type="match status" value="1"/>
</dbReference>
<dbReference type="Pfam" id="PF07690">
    <property type="entry name" value="MFS_1"/>
    <property type="match status" value="1"/>
</dbReference>
<dbReference type="GO" id="GO:0022857">
    <property type="term" value="F:transmembrane transporter activity"/>
    <property type="evidence" value="ECO:0007669"/>
    <property type="project" value="InterPro"/>
</dbReference>
<reference evidence="6 7" key="1">
    <citation type="submission" date="2019-02" db="EMBL/GenBank/DDBJ databases">
        <title>Aquabacterium sp. strain KMB7.</title>
        <authorList>
            <person name="Chen W.-M."/>
        </authorList>
    </citation>
    <scope>NUCLEOTIDE SEQUENCE [LARGE SCALE GENOMIC DNA]</scope>
    <source>
        <strain evidence="6 7">KMB7</strain>
    </source>
</reference>
<evidence type="ECO:0000256" key="2">
    <source>
        <dbReference type="ARBA" id="ARBA00022989"/>
    </source>
</evidence>
<feature type="transmembrane region" description="Helical" evidence="4">
    <location>
        <begin position="243"/>
        <end position="264"/>
    </location>
</feature>